<dbReference type="EMBL" id="KJ605395">
    <property type="protein sequence ID" value="AIU93830.1"/>
    <property type="molecule type" value="Genomic_DNA"/>
</dbReference>
<reference evidence="2" key="1">
    <citation type="submission" date="2014-03" db="EMBL/GenBank/DDBJ databases">
        <authorList>
            <person name="Zhang G."/>
            <person name="Zhu L."/>
            <person name="Fang P."/>
        </authorList>
    </citation>
    <scope>NUCLEOTIDE SEQUENCE</scope>
    <source>
        <strain evidence="2">NS1</strain>
        <plasmid evidence="2">pNSL1</plasmid>
    </source>
</reference>
<keyword evidence="1" id="KW-0812">Transmembrane</keyword>
<feature type="transmembrane region" description="Helical" evidence="1">
    <location>
        <begin position="99"/>
        <end position="117"/>
    </location>
</feature>
<proteinExistence type="predicted"/>
<accession>A0A097SQP3</accession>
<dbReference type="InterPro" id="IPR009476">
    <property type="entry name" value="DUF1097"/>
</dbReference>
<dbReference type="Pfam" id="PF06496">
    <property type="entry name" value="DUF1097"/>
    <property type="match status" value="1"/>
</dbReference>
<name>A0A097SQP3_9NOCA</name>
<feature type="transmembrane region" description="Helical" evidence="1">
    <location>
        <begin position="53"/>
        <end position="70"/>
    </location>
</feature>
<evidence type="ECO:0000256" key="1">
    <source>
        <dbReference type="SAM" id="Phobius"/>
    </source>
</evidence>
<evidence type="ECO:0000313" key="2">
    <source>
        <dbReference type="EMBL" id="AIU93830.1"/>
    </source>
</evidence>
<keyword evidence="2" id="KW-0614">Plasmid</keyword>
<organism evidence="2">
    <name type="scientific">Rhodococcus sp. NS1</name>
    <dbReference type="NCBI Taxonomy" id="402236"/>
    <lineage>
        <taxon>Bacteria</taxon>
        <taxon>Bacillati</taxon>
        <taxon>Actinomycetota</taxon>
        <taxon>Actinomycetes</taxon>
        <taxon>Mycobacteriales</taxon>
        <taxon>Nocardiaceae</taxon>
        <taxon>Rhodococcus</taxon>
    </lineage>
</organism>
<sequence>MNPTTALAISAGVMAGLSVPLTSELGVPAWLVFLAWSTYFFCGQRLTALRAQLPTNLWGVIAGLATFGIATYFETSVWVTGGIVAITAFTVAKSSRIRMLSTAPGSFIGFAMMAASVEVRSESILHFGWSNPAVLAVSAVVLGSLFAIGTELITNLLSRGTAEAEKPTSASPCS</sequence>
<evidence type="ECO:0008006" key="3">
    <source>
        <dbReference type="Google" id="ProtNLM"/>
    </source>
</evidence>
<geneLocation type="plasmid" evidence="2">
    <name>pNSL1</name>
</geneLocation>
<dbReference type="AlphaFoldDB" id="A0A097SQP3"/>
<gene>
    <name evidence="2" type="ORF">LRS1606.396</name>
</gene>
<keyword evidence="1" id="KW-1133">Transmembrane helix</keyword>
<feature type="transmembrane region" description="Helical" evidence="1">
    <location>
        <begin position="129"/>
        <end position="149"/>
    </location>
</feature>
<protein>
    <recommendedName>
        <fullName evidence="3">DUF1097 domain-containing protein</fullName>
    </recommendedName>
</protein>
<keyword evidence="1" id="KW-0472">Membrane</keyword>